<proteinExistence type="predicted"/>
<gene>
    <name evidence="2" type="ORF">ERS075579_04707</name>
</gene>
<feature type="compositionally biased region" description="Basic and acidic residues" evidence="1">
    <location>
        <begin position="8"/>
        <end position="17"/>
    </location>
</feature>
<protein>
    <submittedName>
        <fullName evidence="2">Uncharacterized protein</fullName>
    </submittedName>
</protein>
<dbReference type="Proteomes" id="UP000045782">
    <property type="component" value="Unassembled WGS sequence"/>
</dbReference>
<dbReference type="EMBL" id="CSWP01000012">
    <property type="protein sequence ID" value="CPV70074.1"/>
    <property type="molecule type" value="Genomic_DNA"/>
</dbReference>
<organism evidence="2 3">
    <name type="scientific">Mycobacteroides abscessus</name>
    <dbReference type="NCBI Taxonomy" id="36809"/>
    <lineage>
        <taxon>Bacteria</taxon>
        <taxon>Bacillati</taxon>
        <taxon>Actinomycetota</taxon>
        <taxon>Actinomycetes</taxon>
        <taxon>Mycobacteriales</taxon>
        <taxon>Mycobacteriaceae</taxon>
        <taxon>Mycobacteroides</taxon>
    </lineage>
</organism>
<evidence type="ECO:0000313" key="3">
    <source>
        <dbReference type="Proteomes" id="UP000045782"/>
    </source>
</evidence>
<feature type="region of interest" description="Disordered" evidence="1">
    <location>
        <begin position="1"/>
        <end position="21"/>
    </location>
</feature>
<reference evidence="2 3" key="1">
    <citation type="submission" date="2015-03" db="EMBL/GenBank/DDBJ databases">
        <authorList>
            <person name="Murphy D."/>
        </authorList>
    </citation>
    <scope>NUCLEOTIDE SEQUENCE [LARGE SCALE GENOMIC DNA]</scope>
    <source>
        <strain evidence="2 3">PAP088</strain>
    </source>
</reference>
<evidence type="ECO:0000313" key="2">
    <source>
        <dbReference type="EMBL" id="CPV70074.1"/>
    </source>
</evidence>
<accession>A0A0U1C2P8</accession>
<name>A0A0U1C2P8_9MYCO</name>
<dbReference type="RefSeq" id="WP_042789511.1">
    <property type="nucleotide sequence ID" value="NZ_CP014951.1"/>
</dbReference>
<sequence length="100" mass="10601">MTVTDSRIATERPEHRRTSVIGSEQRHYDLRPGLILARGEFSSVAVATGAKAVYVYAADENGSITDFETLAVVVSAKDPEGALSQLGYEVEAAADNGDSA</sequence>
<dbReference type="AlphaFoldDB" id="A0A0U1C2P8"/>
<evidence type="ECO:0000256" key="1">
    <source>
        <dbReference type="SAM" id="MobiDB-lite"/>
    </source>
</evidence>